<proteinExistence type="predicted"/>
<gene>
    <name evidence="5" type="ORF">FHX44_118210</name>
</gene>
<accession>A0A561T584</accession>
<evidence type="ECO:0000256" key="2">
    <source>
        <dbReference type="ARBA" id="ARBA00023125"/>
    </source>
</evidence>
<dbReference type="SUPFAM" id="SSF48008">
    <property type="entry name" value="GntR ligand-binding domain-like"/>
    <property type="match status" value="1"/>
</dbReference>
<evidence type="ECO:0000256" key="4">
    <source>
        <dbReference type="SAM" id="MobiDB-lite"/>
    </source>
</evidence>
<sequence>MEAEHAGLLEATLARDTRTATERLRAHYERTVEILLEDGRLKEATTTSSHSSR</sequence>
<evidence type="ECO:0000313" key="6">
    <source>
        <dbReference type="Proteomes" id="UP000321261"/>
    </source>
</evidence>
<keyword evidence="1" id="KW-0805">Transcription regulation</keyword>
<reference evidence="5 6" key="1">
    <citation type="submission" date="2019-06" db="EMBL/GenBank/DDBJ databases">
        <title>Sequencing the genomes of 1000 actinobacteria strains.</title>
        <authorList>
            <person name="Klenk H.-P."/>
        </authorList>
    </citation>
    <scope>NUCLEOTIDE SEQUENCE [LARGE SCALE GENOMIC DNA]</scope>
    <source>
        <strain evidence="5 6">DSM 45671</strain>
    </source>
</reference>
<evidence type="ECO:0008006" key="7">
    <source>
        <dbReference type="Google" id="ProtNLM"/>
    </source>
</evidence>
<evidence type="ECO:0000256" key="3">
    <source>
        <dbReference type="ARBA" id="ARBA00023163"/>
    </source>
</evidence>
<evidence type="ECO:0000256" key="1">
    <source>
        <dbReference type="ARBA" id="ARBA00023015"/>
    </source>
</evidence>
<dbReference type="RefSeq" id="WP_170309253.1">
    <property type="nucleotide sequence ID" value="NZ_VIWU01000001.1"/>
</dbReference>
<organism evidence="5 6">
    <name type="scientific">Pseudonocardia hierapolitana</name>
    <dbReference type="NCBI Taxonomy" id="1128676"/>
    <lineage>
        <taxon>Bacteria</taxon>
        <taxon>Bacillati</taxon>
        <taxon>Actinomycetota</taxon>
        <taxon>Actinomycetes</taxon>
        <taxon>Pseudonocardiales</taxon>
        <taxon>Pseudonocardiaceae</taxon>
        <taxon>Pseudonocardia</taxon>
    </lineage>
</organism>
<keyword evidence="3" id="KW-0804">Transcription</keyword>
<keyword evidence="2" id="KW-0238">DNA-binding</keyword>
<protein>
    <recommendedName>
        <fullName evidence="7">FCD domain-containing protein</fullName>
    </recommendedName>
</protein>
<evidence type="ECO:0000313" key="5">
    <source>
        <dbReference type="EMBL" id="TWF82265.1"/>
    </source>
</evidence>
<keyword evidence="6" id="KW-1185">Reference proteome</keyword>
<dbReference type="InterPro" id="IPR008920">
    <property type="entry name" value="TF_FadR/GntR_C"/>
</dbReference>
<dbReference type="AlphaFoldDB" id="A0A561T584"/>
<dbReference type="Proteomes" id="UP000321261">
    <property type="component" value="Unassembled WGS sequence"/>
</dbReference>
<feature type="region of interest" description="Disordered" evidence="4">
    <location>
        <begin position="1"/>
        <end position="20"/>
    </location>
</feature>
<comment type="caution">
    <text evidence="5">The sequence shown here is derived from an EMBL/GenBank/DDBJ whole genome shotgun (WGS) entry which is preliminary data.</text>
</comment>
<dbReference type="EMBL" id="VIWU01000001">
    <property type="protein sequence ID" value="TWF82265.1"/>
    <property type="molecule type" value="Genomic_DNA"/>
</dbReference>
<dbReference type="GO" id="GO:0003677">
    <property type="term" value="F:DNA binding"/>
    <property type="evidence" value="ECO:0007669"/>
    <property type="project" value="UniProtKB-KW"/>
</dbReference>
<name>A0A561T584_9PSEU</name>